<protein>
    <recommendedName>
        <fullName evidence="5">Copper transporter</fullName>
    </recommendedName>
</protein>
<accession>A0A0D1ZRQ0</accession>
<evidence type="ECO:0000256" key="2">
    <source>
        <dbReference type="SAM" id="SignalP"/>
    </source>
</evidence>
<feature type="compositionally biased region" description="Polar residues" evidence="1">
    <location>
        <begin position="129"/>
        <end position="138"/>
    </location>
</feature>
<proteinExistence type="predicted"/>
<dbReference type="OrthoDB" id="4160347at2759"/>
<gene>
    <name evidence="3" type="ORF">PV07_02435</name>
</gene>
<feature type="region of interest" description="Disordered" evidence="1">
    <location>
        <begin position="192"/>
        <end position="211"/>
    </location>
</feature>
<feature type="signal peptide" evidence="2">
    <location>
        <begin position="1"/>
        <end position="25"/>
    </location>
</feature>
<dbReference type="EMBL" id="KN847041">
    <property type="protein sequence ID" value="KIW30731.1"/>
    <property type="molecule type" value="Genomic_DNA"/>
</dbReference>
<feature type="compositionally biased region" description="Polar residues" evidence="1">
    <location>
        <begin position="197"/>
        <end position="210"/>
    </location>
</feature>
<evidence type="ECO:0000256" key="1">
    <source>
        <dbReference type="SAM" id="MobiDB-lite"/>
    </source>
</evidence>
<evidence type="ECO:0000313" key="4">
    <source>
        <dbReference type="Proteomes" id="UP000054466"/>
    </source>
</evidence>
<dbReference type="RefSeq" id="XP_016250947.1">
    <property type="nucleotide sequence ID" value="XM_016389045.1"/>
</dbReference>
<feature type="chain" id="PRO_5002238001" description="Copper transporter" evidence="2">
    <location>
        <begin position="26"/>
        <end position="334"/>
    </location>
</feature>
<dbReference type="Proteomes" id="UP000054466">
    <property type="component" value="Unassembled WGS sequence"/>
</dbReference>
<evidence type="ECO:0008006" key="5">
    <source>
        <dbReference type="Google" id="ProtNLM"/>
    </source>
</evidence>
<dbReference type="VEuPathDB" id="FungiDB:PV07_02435"/>
<keyword evidence="2" id="KW-0732">Signal</keyword>
<evidence type="ECO:0000313" key="3">
    <source>
        <dbReference type="EMBL" id="KIW30731.1"/>
    </source>
</evidence>
<dbReference type="GeneID" id="27341629"/>
<dbReference type="AlphaFoldDB" id="A0A0D1ZRQ0"/>
<reference evidence="3 4" key="1">
    <citation type="submission" date="2015-01" db="EMBL/GenBank/DDBJ databases">
        <title>The Genome Sequence of Cladophialophora immunda CBS83496.</title>
        <authorList>
            <consortium name="The Broad Institute Genomics Platform"/>
            <person name="Cuomo C."/>
            <person name="de Hoog S."/>
            <person name="Gorbushina A."/>
            <person name="Stielow B."/>
            <person name="Teixiera M."/>
            <person name="Abouelleil A."/>
            <person name="Chapman S.B."/>
            <person name="Priest M."/>
            <person name="Young S.K."/>
            <person name="Wortman J."/>
            <person name="Nusbaum C."/>
            <person name="Birren B."/>
        </authorList>
    </citation>
    <scope>NUCLEOTIDE SEQUENCE [LARGE SCALE GENOMIC DNA]</scope>
    <source>
        <strain evidence="3 4">CBS 83496</strain>
    </source>
</reference>
<organism evidence="3 4">
    <name type="scientific">Cladophialophora immunda</name>
    <dbReference type="NCBI Taxonomy" id="569365"/>
    <lineage>
        <taxon>Eukaryota</taxon>
        <taxon>Fungi</taxon>
        <taxon>Dikarya</taxon>
        <taxon>Ascomycota</taxon>
        <taxon>Pezizomycotina</taxon>
        <taxon>Eurotiomycetes</taxon>
        <taxon>Chaetothyriomycetidae</taxon>
        <taxon>Chaetothyriales</taxon>
        <taxon>Herpotrichiellaceae</taxon>
        <taxon>Cladophialophora</taxon>
    </lineage>
</organism>
<keyword evidence="4" id="KW-1185">Reference proteome</keyword>
<feature type="region of interest" description="Disordered" evidence="1">
    <location>
        <begin position="105"/>
        <end position="138"/>
    </location>
</feature>
<sequence length="334" mass="36948">MPQRNITFPPLLFVFVLFCCQKVLSSPVPQIIEPDPGPLSFLELVQTTLYRIIEVGFLKGILTSLLVLECLVCLLIGALSGLAAYLRHHDTKLWERHEELYVFEDGKNEEEESSPVERHMNGSGHRNNDTSPSQTPSRISRYLSRNTSIPVTKISIHASPCRTSTTNSVLSNSVLSAPAWIPRTPIRSPVRPLRSALSKSPPSSRRTVPFQTPLFGSSEVSVSSTSPPNPKSVHWADEVQMTTMEIIFSRDRAISTKGRPGVHIATDTRICRIDGHDLDISDALADLSSPLCHSYPIFQTHKHKSTFATSCIQVQDAEFLSDGTTSMKLEGDTS</sequence>
<name>A0A0D1ZRQ0_9EURO</name>
<dbReference type="HOGENOM" id="CLU_068914_0_0_1"/>